<dbReference type="Proteomes" id="UP001186974">
    <property type="component" value="Unassembled WGS sequence"/>
</dbReference>
<proteinExistence type="predicted"/>
<protein>
    <submittedName>
        <fullName evidence="1">Uncharacterized protein</fullName>
    </submittedName>
</protein>
<name>A0ACC3DQ99_9PEZI</name>
<evidence type="ECO:0000313" key="1">
    <source>
        <dbReference type="EMBL" id="KAK3078814.1"/>
    </source>
</evidence>
<dbReference type="EMBL" id="JAWDJW010001594">
    <property type="protein sequence ID" value="KAK3078814.1"/>
    <property type="molecule type" value="Genomic_DNA"/>
</dbReference>
<accession>A0ACC3DQ99</accession>
<organism evidence="1 2">
    <name type="scientific">Coniosporium uncinatum</name>
    <dbReference type="NCBI Taxonomy" id="93489"/>
    <lineage>
        <taxon>Eukaryota</taxon>
        <taxon>Fungi</taxon>
        <taxon>Dikarya</taxon>
        <taxon>Ascomycota</taxon>
        <taxon>Pezizomycotina</taxon>
        <taxon>Dothideomycetes</taxon>
        <taxon>Dothideomycetes incertae sedis</taxon>
        <taxon>Coniosporium</taxon>
    </lineage>
</organism>
<comment type="caution">
    <text evidence="1">The sequence shown here is derived from an EMBL/GenBank/DDBJ whole genome shotgun (WGS) entry which is preliminary data.</text>
</comment>
<keyword evidence="2" id="KW-1185">Reference proteome</keyword>
<evidence type="ECO:0000313" key="2">
    <source>
        <dbReference type="Proteomes" id="UP001186974"/>
    </source>
</evidence>
<gene>
    <name evidence="1" type="ORF">LTS18_006552</name>
</gene>
<sequence>MLAGDSQRRYFTLPVLDPERSFWTAADMTQDALSQKATGFNCMSGRREPEAALTRHFLSDKSYLDANCDQGVRFELMFPSCWNGRDLDSADHRSHVQYPHLVNTGSCPPEYPVRLPSLYYETIWATSDYSGIDGSFVIANGDTTGYGYHGDFMSGWEEQFLQSVVGICTNASGKVEDCPLFELQSEAQASLCKLDVPNILRDENCGGPRQGLCGNVTKL</sequence>
<reference evidence="1" key="1">
    <citation type="submission" date="2024-09" db="EMBL/GenBank/DDBJ databases">
        <title>Black Yeasts Isolated from many extreme environments.</title>
        <authorList>
            <person name="Coleine C."/>
            <person name="Stajich J.E."/>
            <person name="Selbmann L."/>
        </authorList>
    </citation>
    <scope>NUCLEOTIDE SEQUENCE</scope>
    <source>
        <strain evidence="1">CCFEE 5737</strain>
    </source>
</reference>